<name>A0AAD6K4S3_9ROSI</name>
<dbReference type="EMBL" id="JAPFFJ010000011">
    <property type="protein sequence ID" value="KAJ6416822.1"/>
    <property type="molecule type" value="Genomic_DNA"/>
</dbReference>
<keyword evidence="3" id="KW-1185">Reference proteome</keyword>
<gene>
    <name evidence="2" type="ORF">OIU84_002660</name>
</gene>
<feature type="transmembrane region" description="Helical" evidence="1">
    <location>
        <begin position="12"/>
        <end position="31"/>
    </location>
</feature>
<keyword evidence="1" id="KW-1133">Transmembrane helix</keyword>
<sequence>MTQLATNVRQTPLHLLTLLLAILHMIFIHLLQQADQRILHMLIHLLQQADQRILHMLNHTTNNPTCKNHHTTNNPTCKNHHTTNNPTCKNLNHISHIITNLMKLPHTLIPTSSLIQVSQRVVVSHQYHHITHHTIRVLILPTSPSQPLPQAAIHQLHSTLQAA</sequence>
<keyword evidence="1" id="KW-0472">Membrane</keyword>
<protein>
    <submittedName>
        <fullName evidence="2">Uncharacterized protein</fullName>
    </submittedName>
</protein>
<dbReference type="Proteomes" id="UP001162972">
    <property type="component" value="Chromosome 11"/>
</dbReference>
<evidence type="ECO:0000313" key="3">
    <source>
        <dbReference type="Proteomes" id="UP001162972"/>
    </source>
</evidence>
<evidence type="ECO:0000313" key="2">
    <source>
        <dbReference type="EMBL" id="KAJ6416822.1"/>
    </source>
</evidence>
<reference evidence="2 3" key="1">
    <citation type="journal article" date="2023" name="Int. J. Mol. Sci.">
        <title>De Novo Assembly and Annotation of 11 Diverse Shrub Willow (Salix) Genomes Reveals Novel Gene Organization in Sex-Linked Regions.</title>
        <authorList>
            <person name="Hyden B."/>
            <person name="Feng K."/>
            <person name="Yates T.B."/>
            <person name="Jawdy S."/>
            <person name="Cereghino C."/>
            <person name="Smart L.B."/>
            <person name="Muchero W."/>
        </authorList>
    </citation>
    <scope>NUCLEOTIDE SEQUENCE [LARGE SCALE GENOMIC DNA]</scope>
    <source>
        <tissue evidence="2">Shoot tip</tissue>
    </source>
</reference>
<accession>A0AAD6K4S3</accession>
<comment type="caution">
    <text evidence="2">The sequence shown here is derived from an EMBL/GenBank/DDBJ whole genome shotgun (WGS) entry which is preliminary data.</text>
</comment>
<keyword evidence="1" id="KW-0812">Transmembrane</keyword>
<proteinExistence type="predicted"/>
<evidence type="ECO:0000256" key="1">
    <source>
        <dbReference type="SAM" id="Phobius"/>
    </source>
</evidence>
<organism evidence="2 3">
    <name type="scientific">Salix udensis</name>
    <dbReference type="NCBI Taxonomy" id="889485"/>
    <lineage>
        <taxon>Eukaryota</taxon>
        <taxon>Viridiplantae</taxon>
        <taxon>Streptophyta</taxon>
        <taxon>Embryophyta</taxon>
        <taxon>Tracheophyta</taxon>
        <taxon>Spermatophyta</taxon>
        <taxon>Magnoliopsida</taxon>
        <taxon>eudicotyledons</taxon>
        <taxon>Gunneridae</taxon>
        <taxon>Pentapetalae</taxon>
        <taxon>rosids</taxon>
        <taxon>fabids</taxon>
        <taxon>Malpighiales</taxon>
        <taxon>Salicaceae</taxon>
        <taxon>Saliceae</taxon>
        <taxon>Salix</taxon>
    </lineage>
</organism>
<dbReference type="AlphaFoldDB" id="A0AAD6K4S3"/>